<reference evidence="2" key="1">
    <citation type="submission" date="2019-08" db="EMBL/GenBank/DDBJ databases">
        <authorList>
            <person name="Kucharzyk K."/>
            <person name="Murdoch R.W."/>
            <person name="Higgins S."/>
            <person name="Loffler F."/>
        </authorList>
    </citation>
    <scope>NUCLEOTIDE SEQUENCE</scope>
</reference>
<keyword evidence="1" id="KW-1133">Transmembrane helix</keyword>
<keyword evidence="1" id="KW-0812">Transmembrane</keyword>
<name>A0A645HJ32_9ZZZZ</name>
<dbReference type="EMBL" id="VSSQ01094171">
    <property type="protein sequence ID" value="MPN38750.1"/>
    <property type="molecule type" value="Genomic_DNA"/>
</dbReference>
<dbReference type="AlphaFoldDB" id="A0A645HJ32"/>
<evidence type="ECO:0000256" key="1">
    <source>
        <dbReference type="SAM" id="Phobius"/>
    </source>
</evidence>
<proteinExistence type="predicted"/>
<keyword evidence="1" id="KW-0472">Membrane</keyword>
<sequence>MSYQYIPVMLGGVLGIVFVIYRAIHYKTVFAAEEAEYKVDPIREEDSEC</sequence>
<feature type="transmembrane region" description="Helical" evidence="1">
    <location>
        <begin position="6"/>
        <end position="24"/>
    </location>
</feature>
<protein>
    <submittedName>
        <fullName evidence="2">Uncharacterized protein</fullName>
    </submittedName>
</protein>
<gene>
    <name evidence="2" type="ORF">SDC9_186275</name>
</gene>
<accession>A0A645HJ32</accession>
<evidence type="ECO:0000313" key="2">
    <source>
        <dbReference type="EMBL" id="MPN38750.1"/>
    </source>
</evidence>
<organism evidence="2">
    <name type="scientific">bioreactor metagenome</name>
    <dbReference type="NCBI Taxonomy" id="1076179"/>
    <lineage>
        <taxon>unclassified sequences</taxon>
        <taxon>metagenomes</taxon>
        <taxon>ecological metagenomes</taxon>
    </lineage>
</organism>
<comment type="caution">
    <text evidence="2">The sequence shown here is derived from an EMBL/GenBank/DDBJ whole genome shotgun (WGS) entry which is preliminary data.</text>
</comment>